<evidence type="ECO:0000259" key="6">
    <source>
        <dbReference type="PROSITE" id="PS50994"/>
    </source>
</evidence>
<keyword evidence="2" id="KW-0479">Metal-binding</keyword>
<evidence type="ECO:0000313" key="7">
    <source>
        <dbReference type="EMBL" id="KAK1429347.1"/>
    </source>
</evidence>
<keyword evidence="4" id="KW-0378">Hydrolase</keyword>
<dbReference type="InterPro" id="IPR013103">
    <property type="entry name" value="RVT_2"/>
</dbReference>
<dbReference type="InterPro" id="IPR025724">
    <property type="entry name" value="GAG-pre-integrase_dom"/>
</dbReference>
<dbReference type="InterPro" id="IPR054722">
    <property type="entry name" value="PolX-like_BBD"/>
</dbReference>
<accession>A0AAD8P267</accession>
<dbReference type="InterPro" id="IPR043502">
    <property type="entry name" value="DNA/RNA_pol_sf"/>
</dbReference>
<dbReference type="InterPro" id="IPR057670">
    <property type="entry name" value="SH3_retrovirus"/>
</dbReference>
<dbReference type="InterPro" id="IPR012337">
    <property type="entry name" value="RNaseH-like_sf"/>
</dbReference>
<dbReference type="GO" id="GO:0003676">
    <property type="term" value="F:nucleic acid binding"/>
    <property type="evidence" value="ECO:0007669"/>
    <property type="project" value="InterPro"/>
</dbReference>
<dbReference type="GO" id="GO:0004190">
    <property type="term" value="F:aspartic-type endopeptidase activity"/>
    <property type="evidence" value="ECO:0007669"/>
    <property type="project" value="UniProtKB-KW"/>
</dbReference>
<dbReference type="InterPro" id="IPR001584">
    <property type="entry name" value="Integrase_cat-core"/>
</dbReference>
<proteinExistence type="predicted"/>
<dbReference type="PANTHER" id="PTHR42648">
    <property type="entry name" value="TRANSPOSASE, PUTATIVE-RELATED"/>
    <property type="match status" value="1"/>
</dbReference>
<evidence type="ECO:0000256" key="5">
    <source>
        <dbReference type="SAM" id="MobiDB-lite"/>
    </source>
</evidence>
<comment type="caution">
    <text evidence="7">The sequence shown here is derived from an EMBL/GenBank/DDBJ whole genome shotgun (WGS) entry which is preliminary data.</text>
</comment>
<evidence type="ECO:0000256" key="4">
    <source>
        <dbReference type="ARBA" id="ARBA00022801"/>
    </source>
</evidence>
<dbReference type="Pfam" id="PF25597">
    <property type="entry name" value="SH3_retrovirus"/>
    <property type="match status" value="1"/>
</dbReference>
<sequence length="1395" mass="158830">MGETNVVSTNVIEKMSNLDFGDPLYLHASDTNNLSIINLKLTGTENYAIWASSMELALLVKNKTGFIDKTCIKSTSNVTLAKQWERCNSVVLSWILNSISEELYVGQIFSKIASEVWDELKETYNKIDGSIIYNLHRQINSTNQNGNLISDYYHKLNCMWRQYDTLINLPKCTCAAANELTKFNQQIKLMQFLMGLDDVYQPLRTQILSKEPLPTVKNAFALISNEESHRSLNSLNKTQATVFAAKGPDLKKKPQKREPFKCTHCSLTGHTAEKCYELVGYPPNYNKKPHSLRAQQSKNGQTKMANSSQINSFPFTPEQVNKIISMIAESSGNKESTGNMSGNNFCSIGWKTFLCLNSFHNINFSDHWIIDSGANQHMVSTDNGLSNCVDVSELSLTVLHPNGTKAHITKIGNLKLSDNVILKDVLVIPEYNVNLLSVNRMAKENKVFSLFTDSTCYVQDFLHQKLLMTGNELGGLYFVNTKSKGQSFFKSFHSNSTIHPAKVWHNRLGHPSDQVLKILKETLPLKNYECTEPCEICHQAKQTRTSFKLSNHKSNQLGDLMHMDLWGPFKVTSREGYKYFLTIVDDFSRAVWVYLLKSKDEVINRVTVFFKLVETQFNQKIKIVRSDNGTEFVNKQMNHFFEQNGVIHQTTCAYTPQQNGIVERKHRHLLNNARSLMFQGNIPLYMWTECILTATYLINRLPSSILAGKSPYELLFKTKPLLFYLRSFGCLCFCTNLNPESKFDSRSIKCVFIGYSIEKKGYKMWDLEKKTSFFSRDVKFYEDVFPFKIQNKNEVFKDFDFFDTVFNTQVQNKTPAPDDEGKVSQDQEGQSVRFLHIETPATTVDQSLSDSERRGVHIAVESHRRSSSFDASHDDFYSESLNHDHKTTDARDTMGAKPNAVPVNESTGHGMGAKPNAAPVNEPIGPEGVLENNQPTTTQRKSARESNLPRRFDEYVIEGKVKYGIEKVVNYSNLSPENYCFVSNLNKSALPKNFKEASNDPNWVNAMNLEMEALLKNNTWILSELPKGRKAIGCKWLYKIKHKPNGEIDRYKARLVAKGYSQKEGLDFEETFSPVVKMPTIRCDISIAVQNDWPLYQFDVDNAFLHGSLNEEVYMTLPEGYFSKEETKVCKLEKSLYGLKQASRQWNEKLTNTLTEIGFKQSKNDYSLFTKTGEDSICVLLVYVDDIILTGNNKIELERVKTEIKNKFQIKDLGELKYFLGIEVVKTKNGLVLSQRKYCLDLLNEFGMLGSKPISNPIEQNIVVTDKQNSYKEDFELSDVTGYQKLIGKLIYLTLTRPDISYTVGCLSQFMHKPLDSHLKIAMRLLRYLKESPGKGCFISKSDSLNLTAYADSDWGKCLATRRSISGYCIYLGNSLVSWKSKKQTTVSRSSAEAK</sequence>
<evidence type="ECO:0000256" key="2">
    <source>
        <dbReference type="ARBA" id="ARBA00022723"/>
    </source>
</evidence>
<name>A0AAD8P267_TARER</name>
<dbReference type="SUPFAM" id="SSF56672">
    <property type="entry name" value="DNA/RNA polymerases"/>
    <property type="match status" value="1"/>
</dbReference>
<dbReference type="CDD" id="cd09272">
    <property type="entry name" value="RNase_HI_RT_Ty1"/>
    <property type="match status" value="1"/>
</dbReference>
<feature type="region of interest" description="Disordered" evidence="5">
    <location>
        <begin position="880"/>
        <end position="912"/>
    </location>
</feature>
<dbReference type="GO" id="GO:0006508">
    <property type="term" value="P:proteolysis"/>
    <property type="evidence" value="ECO:0007669"/>
    <property type="project" value="UniProtKB-KW"/>
</dbReference>
<organism evidence="7 8">
    <name type="scientific">Tagetes erecta</name>
    <name type="common">African marigold</name>
    <dbReference type="NCBI Taxonomy" id="13708"/>
    <lineage>
        <taxon>Eukaryota</taxon>
        <taxon>Viridiplantae</taxon>
        <taxon>Streptophyta</taxon>
        <taxon>Embryophyta</taxon>
        <taxon>Tracheophyta</taxon>
        <taxon>Spermatophyta</taxon>
        <taxon>Magnoliopsida</taxon>
        <taxon>eudicotyledons</taxon>
        <taxon>Gunneridae</taxon>
        <taxon>Pentapetalae</taxon>
        <taxon>asterids</taxon>
        <taxon>campanulids</taxon>
        <taxon>Asterales</taxon>
        <taxon>Asteraceae</taxon>
        <taxon>Asteroideae</taxon>
        <taxon>Heliantheae alliance</taxon>
        <taxon>Tageteae</taxon>
        <taxon>Tagetes</taxon>
    </lineage>
</organism>
<protein>
    <recommendedName>
        <fullName evidence="6">Integrase catalytic domain-containing protein</fullName>
    </recommendedName>
</protein>
<feature type="compositionally biased region" description="Basic and acidic residues" evidence="5">
    <location>
        <begin position="880"/>
        <end position="894"/>
    </location>
</feature>
<dbReference type="Pfam" id="PF14244">
    <property type="entry name" value="Retrotran_gag_3"/>
    <property type="match status" value="1"/>
</dbReference>
<dbReference type="Gene3D" id="3.30.420.10">
    <property type="entry name" value="Ribonuclease H-like superfamily/Ribonuclease H"/>
    <property type="match status" value="1"/>
</dbReference>
<feature type="domain" description="Integrase catalytic" evidence="6">
    <location>
        <begin position="552"/>
        <end position="719"/>
    </location>
</feature>
<dbReference type="InterPro" id="IPR036397">
    <property type="entry name" value="RNaseH_sf"/>
</dbReference>
<dbReference type="EMBL" id="JAUHHV010000003">
    <property type="protein sequence ID" value="KAK1429347.1"/>
    <property type="molecule type" value="Genomic_DNA"/>
</dbReference>
<dbReference type="PANTHER" id="PTHR42648:SF31">
    <property type="entry name" value="RNA-DIRECTED DNA POLYMERASE"/>
    <property type="match status" value="1"/>
</dbReference>
<evidence type="ECO:0000313" key="8">
    <source>
        <dbReference type="Proteomes" id="UP001229421"/>
    </source>
</evidence>
<dbReference type="PROSITE" id="PS50994">
    <property type="entry name" value="INTEGRASE"/>
    <property type="match status" value="1"/>
</dbReference>
<dbReference type="InterPro" id="IPR039537">
    <property type="entry name" value="Retrotran_Ty1/copia-like"/>
</dbReference>
<evidence type="ECO:0000256" key="1">
    <source>
        <dbReference type="ARBA" id="ARBA00022670"/>
    </source>
</evidence>
<dbReference type="Proteomes" id="UP001229421">
    <property type="component" value="Unassembled WGS sequence"/>
</dbReference>
<dbReference type="InterPro" id="IPR029472">
    <property type="entry name" value="Copia-like_N"/>
</dbReference>
<dbReference type="GO" id="GO:0046872">
    <property type="term" value="F:metal ion binding"/>
    <property type="evidence" value="ECO:0007669"/>
    <property type="project" value="UniProtKB-KW"/>
</dbReference>
<dbReference type="SUPFAM" id="SSF53098">
    <property type="entry name" value="Ribonuclease H-like"/>
    <property type="match status" value="1"/>
</dbReference>
<keyword evidence="1" id="KW-0645">Protease</keyword>
<feature type="region of interest" description="Disordered" evidence="5">
    <location>
        <begin position="925"/>
        <end position="946"/>
    </location>
</feature>
<keyword evidence="8" id="KW-1185">Reference proteome</keyword>
<dbReference type="Pfam" id="PF00665">
    <property type="entry name" value="rve"/>
    <property type="match status" value="1"/>
</dbReference>
<gene>
    <name evidence="7" type="ORF">QVD17_11555</name>
</gene>
<dbReference type="Pfam" id="PF07727">
    <property type="entry name" value="RVT_2"/>
    <property type="match status" value="1"/>
</dbReference>
<dbReference type="Pfam" id="PF13976">
    <property type="entry name" value="gag_pre-integrs"/>
    <property type="match status" value="1"/>
</dbReference>
<evidence type="ECO:0000256" key="3">
    <source>
        <dbReference type="ARBA" id="ARBA00022750"/>
    </source>
</evidence>
<dbReference type="Pfam" id="PF22936">
    <property type="entry name" value="Pol_BBD"/>
    <property type="match status" value="1"/>
</dbReference>
<feature type="compositionally biased region" description="Polar residues" evidence="5">
    <location>
        <begin position="931"/>
        <end position="940"/>
    </location>
</feature>
<keyword evidence="3" id="KW-0064">Aspartyl protease</keyword>
<reference evidence="7" key="1">
    <citation type="journal article" date="2023" name="bioRxiv">
        <title>Improved chromosome-level genome assembly for marigold (Tagetes erecta).</title>
        <authorList>
            <person name="Jiang F."/>
            <person name="Yuan L."/>
            <person name="Wang S."/>
            <person name="Wang H."/>
            <person name="Xu D."/>
            <person name="Wang A."/>
            <person name="Fan W."/>
        </authorList>
    </citation>
    <scope>NUCLEOTIDE SEQUENCE</scope>
    <source>
        <strain evidence="7">WSJ</strain>
        <tissue evidence="7">Leaf</tissue>
    </source>
</reference>
<dbReference type="GO" id="GO:0015074">
    <property type="term" value="P:DNA integration"/>
    <property type="evidence" value="ECO:0007669"/>
    <property type="project" value="InterPro"/>
</dbReference>